<dbReference type="GeneID" id="14904152"/>
<dbReference type="InterPro" id="IPR019574">
    <property type="entry name" value="NADH_UbQ_OxRdtase_Gsu_4Fe4S-bd"/>
</dbReference>
<dbReference type="InterPro" id="IPR054351">
    <property type="entry name" value="NADH_UbQ_OxRdtase_ferredoxin"/>
</dbReference>
<evidence type="ECO:0000259" key="12">
    <source>
        <dbReference type="PROSITE" id="PS51669"/>
    </source>
</evidence>
<gene>
    <name evidence="14" type="ORF">IMG5_183690</name>
</gene>
<name>G0R380_ICHMU</name>
<evidence type="ECO:0000256" key="5">
    <source>
        <dbReference type="ARBA" id="ARBA00022967"/>
    </source>
</evidence>
<evidence type="ECO:0000313" key="15">
    <source>
        <dbReference type="Proteomes" id="UP000008983"/>
    </source>
</evidence>
<dbReference type="PROSITE" id="PS51085">
    <property type="entry name" value="2FE2S_FER_2"/>
    <property type="match status" value="1"/>
</dbReference>
<keyword evidence="6" id="KW-0408">Iron</keyword>
<dbReference type="Pfam" id="PF09326">
    <property type="entry name" value="NADH_dhqG_C"/>
    <property type="match status" value="1"/>
</dbReference>
<sequence>MLKFIQKFKLNFKNLTFIHNQAFHKSSFQNKQIEIFIDGQSAKVDDSYTIFQACYENGVIIPRFCYHERLAVAGNCRMCLVEIENVPKPVAACASQVVPGMKVKTSSEKTRIHRGNVMEFLLANHPLDCPICDQGGECDLQDISVVYGYQQGRYREYKRSVEDKNYGPLVATSMNRCIHCTRCIRFATQICGVDDLGKTGRGKFSEIGTYVEKTFNTELSGNVVDICPVGALTNAPYAFTSRPWELKGYYTTDVMDTIGSAIQVDTRGPEIMRILPRIHEEINDEWISDKTRHAFDGLKKQRLRSPMQRSQEGTYTEMLWEDAMRIIAEKLQGVSGQEIGAIIGEFSDIETITALKDFLNRLDCENFEIRGHDNLKLSADFRANYLFNSRILGIEECDLLLLIGTNPRYESPVLNSRILKQTKNNLKVFNIGTSQDLMYKTIHLGNSTKVLNEILEGKHPFCERLKKAKLPMILCGANLFEREDGKEIMENLKVIANNYGVISEENKWNGFNILHKECGKINALELGISTSEISPKKPKVVFLLGADNNIKIEDIPEDSFVVYLGTHGDEGAYFADIILPTATYTEKNATWVNTEGRVQQGRLVVMSPGDAREDWMVIRALSEECGVPLPYDTLEELRYRVAELAPHLLKYDFIEPTSFGKLALQPQKGQNAQTLNVNPITDYIDNFYMTDAISRASVTMAKCSTAFNHEKFDNFKNLSKQ</sequence>
<accession>G0R380</accession>
<dbReference type="InterPro" id="IPR050123">
    <property type="entry name" value="Prok_molybdopt-oxidoreductase"/>
</dbReference>
<evidence type="ECO:0000256" key="7">
    <source>
        <dbReference type="ARBA" id="ARBA00023014"/>
    </source>
</evidence>
<dbReference type="PROSITE" id="PS51669">
    <property type="entry name" value="4FE4S_MOW_BIS_MGD"/>
    <property type="match status" value="1"/>
</dbReference>
<dbReference type="GO" id="GO:0051539">
    <property type="term" value="F:4 iron, 4 sulfur cluster binding"/>
    <property type="evidence" value="ECO:0007669"/>
    <property type="project" value="UniProtKB-KW"/>
</dbReference>
<dbReference type="Pfam" id="PF22151">
    <property type="entry name" value="Fer4_NDSU1"/>
    <property type="match status" value="1"/>
</dbReference>
<dbReference type="SUPFAM" id="SSF54862">
    <property type="entry name" value="4Fe-4S ferredoxins"/>
    <property type="match status" value="1"/>
</dbReference>
<evidence type="ECO:0000313" key="14">
    <source>
        <dbReference type="EMBL" id="EGR28078.1"/>
    </source>
</evidence>
<dbReference type="Pfam" id="PF13510">
    <property type="entry name" value="Fer2_4"/>
    <property type="match status" value="1"/>
</dbReference>
<keyword evidence="7" id="KW-0411">Iron-sulfur</keyword>
<feature type="domain" description="4Fe-4S Mo/W bis-MGD-type" evidence="12">
    <location>
        <begin position="246"/>
        <end position="302"/>
    </location>
</feature>
<dbReference type="OMA" id="QAMAYGV"/>
<keyword evidence="5" id="KW-1278">Translocase</keyword>
<dbReference type="PROSITE" id="PS00642">
    <property type="entry name" value="COMPLEX1_75K_2"/>
    <property type="match status" value="1"/>
</dbReference>
<dbReference type="SUPFAM" id="SSF53706">
    <property type="entry name" value="Formate dehydrogenase/DMSO reductase, domains 1-3"/>
    <property type="match status" value="1"/>
</dbReference>
<feature type="domain" description="2Fe-2S ferredoxin-type" evidence="11">
    <location>
        <begin position="31"/>
        <end position="109"/>
    </location>
</feature>
<dbReference type="FunFam" id="3.40.50.740:FF:000030">
    <property type="entry name" value="NADH-quinone oxidoreductase"/>
    <property type="match status" value="1"/>
</dbReference>
<dbReference type="InterPro" id="IPR000283">
    <property type="entry name" value="NADH_UbQ_OxRdtase_75kDa_su_CS"/>
</dbReference>
<dbReference type="GO" id="GO:0042773">
    <property type="term" value="P:ATP synthesis coupled electron transport"/>
    <property type="evidence" value="ECO:0007669"/>
    <property type="project" value="InterPro"/>
</dbReference>
<dbReference type="PANTHER" id="PTHR43105:SF13">
    <property type="entry name" value="NADH-UBIQUINONE OXIDOREDUCTASE 75 KDA SUBUNIT, MITOCHONDRIAL"/>
    <property type="match status" value="1"/>
</dbReference>
<proteinExistence type="inferred from homology"/>
<dbReference type="GO" id="GO:0016651">
    <property type="term" value="F:oxidoreductase activity, acting on NAD(P)H"/>
    <property type="evidence" value="ECO:0007669"/>
    <property type="project" value="InterPro"/>
</dbReference>
<dbReference type="EC" id="1.6.5.3" evidence="14"/>
<dbReference type="Gene3D" id="3.40.50.740">
    <property type="match status" value="1"/>
</dbReference>
<comment type="similarity">
    <text evidence="2 10">Belongs to the complex I 75 kDa subunit family.</text>
</comment>
<dbReference type="STRING" id="857967.G0R380"/>
<dbReference type="InterPro" id="IPR006656">
    <property type="entry name" value="Mopterin_OxRdtase"/>
</dbReference>
<dbReference type="PROSITE" id="PS00643">
    <property type="entry name" value="COMPLEX1_75K_3"/>
    <property type="match status" value="1"/>
</dbReference>
<evidence type="ECO:0000256" key="1">
    <source>
        <dbReference type="ARBA" id="ARBA00001966"/>
    </source>
</evidence>
<dbReference type="Pfam" id="PF22117">
    <property type="entry name" value="Fer4_Nqo3"/>
    <property type="match status" value="1"/>
</dbReference>
<evidence type="ECO:0000256" key="3">
    <source>
        <dbReference type="ARBA" id="ARBA00022485"/>
    </source>
</evidence>
<dbReference type="PROSITE" id="PS51839">
    <property type="entry name" value="4FE4S_HC3"/>
    <property type="match status" value="1"/>
</dbReference>
<feature type="domain" description="4Fe-4S His(Cys)3-ligated-type" evidence="13">
    <location>
        <begin position="109"/>
        <end position="148"/>
    </location>
</feature>
<reference evidence="14 15" key="1">
    <citation type="submission" date="2011-07" db="EMBL/GenBank/DDBJ databases">
        <authorList>
            <person name="Coyne R."/>
            <person name="Brami D."/>
            <person name="Johnson J."/>
            <person name="Hostetler J."/>
            <person name="Hannick L."/>
            <person name="Clark T."/>
            <person name="Cassidy-Hanley D."/>
            <person name="Inman J."/>
        </authorList>
    </citation>
    <scope>NUCLEOTIDE SEQUENCE [LARGE SCALE GENOMIC DNA]</scope>
    <source>
        <strain evidence="14 15">G5</strain>
    </source>
</reference>
<dbReference type="OrthoDB" id="10249365at2759"/>
<dbReference type="InterPro" id="IPR015405">
    <property type="entry name" value="NDUFS1-like_C"/>
</dbReference>
<dbReference type="InterPro" id="IPR036010">
    <property type="entry name" value="2Fe-2S_ferredoxin-like_sf"/>
</dbReference>
<dbReference type="NCBIfam" id="TIGR01973">
    <property type="entry name" value="NuoG"/>
    <property type="match status" value="1"/>
</dbReference>
<dbReference type="FunFam" id="3.10.20.740:FF:000001">
    <property type="entry name" value="NADH-quinone oxidoreductase subunit G"/>
    <property type="match status" value="1"/>
</dbReference>
<dbReference type="Gene3D" id="3.10.20.740">
    <property type="match status" value="1"/>
</dbReference>
<dbReference type="InterPro" id="IPR006963">
    <property type="entry name" value="Mopterin_OxRdtase_4Fe-4S_dom"/>
</dbReference>
<dbReference type="GO" id="GO:0008137">
    <property type="term" value="F:NADH dehydrogenase (ubiquinone) activity"/>
    <property type="evidence" value="ECO:0007669"/>
    <property type="project" value="InterPro"/>
</dbReference>
<dbReference type="Gene3D" id="3.30.200.210">
    <property type="match status" value="1"/>
</dbReference>
<dbReference type="RefSeq" id="XP_004027423.1">
    <property type="nucleotide sequence ID" value="XM_004027374.1"/>
</dbReference>
<comment type="cofactor">
    <cofactor evidence="9">
        <name>[2Fe-2S] cluster</name>
        <dbReference type="ChEBI" id="CHEBI:190135"/>
    </cofactor>
</comment>
<organism evidence="14 15">
    <name type="scientific">Ichthyophthirius multifiliis</name>
    <name type="common">White spot disease agent</name>
    <name type="synonym">Ich</name>
    <dbReference type="NCBI Taxonomy" id="5932"/>
    <lineage>
        <taxon>Eukaryota</taxon>
        <taxon>Sar</taxon>
        <taxon>Alveolata</taxon>
        <taxon>Ciliophora</taxon>
        <taxon>Intramacronucleata</taxon>
        <taxon>Oligohymenophorea</taxon>
        <taxon>Hymenostomatida</taxon>
        <taxon>Ophryoglenina</taxon>
        <taxon>Ichthyophthirius</taxon>
    </lineage>
</organism>
<keyword evidence="15" id="KW-1185">Reference proteome</keyword>
<keyword evidence="14" id="KW-0560">Oxidoreductase</keyword>
<dbReference type="AlphaFoldDB" id="G0R380"/>
<dbReference type="PANTHER" id="PTHR43105">
    <property type="entry name" value="RESPIRATORY NITRATE REDUCTASE"/>
    <property type="match status" value="1"/>
</dbReference>
<dbReference type="EMBL" id="GL984294">
    <property type="protein sequence ID" value="EGR28078.1"/>
    <property type="molecule type" value="Genomic_DNA"/>
</dbReference>
<comment type="cofactor">
    <cofactor evidence="1">
        <name>[4Fe-4S] cluster</name>
        <dbReference type="ChEBI" id="CHEBI:49883"/>
    </cofactor>
</comment>
<evidence type="ECO:0000256" key="6">
    <source>
        <dbReference type="ARBA" id="ARBA00023004"/>
    </source>
</evidence>
<evidence type="ECO:0000259" key="13">
    <source>
        <dbReference type="PROSITE" id="PS51839"/>
    </source>
</evidence>
<dbReference type="InterPro" id="IPR010228">
    <property type="entry name" value="NADH_UbQ_OxRdtase_Gsu"/>
</dbReference>
<evidence type="ECO:0000256" key="8">
    <source>
        <dbReference type="ARBA" id="ARBA00023027"/>
    </source>
</evidence>
<dbReference type="CDD" id="cd00207">
    <property type="entry name" value="fer2"/>
    <property type="match status" value="1"/>
</dbReference>
<dbReference type="InterPro" id="IPR001041">
    <property type="entry name" value="2Fe-2S_ferredoxin-type"/>
</dbReference>
<dbReference type="PROSITE" id="PS00641">
    <property type="entry name" value="COMPLEX1_75K_1"/>
    <property type="match status" value="1"/>
</dbReference>
<dbReference type="eggNOG" id="KOG2282">
    <property type="taxonomic scope" value="Eukaryota"/>
</dbReference>
<dbReference type="SMART" id="SM00929">
    <property type="entry name" value="NADH-G_4Fe-4S_3"/>
    <property type="match status" value="1"/>
</dbReference>
<protein>
    <submittedName>
        <fullName evidence="14">NADH dehydrogenase fe-s protein 1, putative</fullName>
        <ecNumber evidence="14">1.6.5.3</ecNumber>
    </submittedName>
</protein>
<evidence type="ECO:0000256" key="10">
    <source>
        <dbReference type="RuleBase" id="RU004523"/>
    </source>
</evidence>
<evidence type="ECO:0000256" key="9">
    <source>
        <dbReference type="ARBA" id="ARBA00034078"/>
    </source>
</evidence>
<dbReference type="InParanoid" id="G0R380"/>
<keyword evidence="4" id="KW-0479">Metal-binding</keyword>
<dbReference type="SUPFAM" id="SSF54292">
    <property type="entry name" value="2Fe-2S ferredoxin-like"/>
    <property type="match status" value="1"/>
</dbReference>
<dbReference type="Gene3D" id="3.30.70.20">
    <property type="match status" value="1"/>
</dbReference>
<dbReference type="CDD" id="cd02773">
    <property type="entry name" value="MopB_Res-Cmplx1_Nad11"/>
    <property type="match status" value="1"/>
</dbReference>
<dbReference type="Pfam" id="PF00384">
    <property type="entry name" value="Molybdopterin"/>
    <property type="match status" value="1"/>
</dbReference>
<keyword evidence="8" id="KW-0520">NAD</keyword>
<dbReference type="GO" id="GO:0016020">
    <property type="term" value="C:membrane"/>
    <property type="evidence" value="ECO:0007669"/>
    <property type="project" value="InterPro"/>
</dbReference>
<keyword evidence="3" id="KW-0004">4Fe-4S</keyword>
<evidence type="ECO:0000259" key="11">
    <source>
        <dbReference type="PROSITE" id="PS51085"/>
    </source>
</evidence>
<evidence type="ECO:0000256" key="4">
    <source>
        <dbReference type="ARBA" id="ARBA00022723"/>
    </source>
</evidence>
<dbReference type="FunFam" id="3.30.200.210:FF:000002">
    <property type="entry name" value="NADH-ubiquinone oxidoreductase 75 kDa subunit"/>
    <property type="match status" value="1"/>
</dbReference>
<dbReference type="Pfam" id="PF10588">
    <property type="entry name" value="NADH-G_4Fe-4S_3"/>
    <property type="match status" value="1"/>
</dbReference>
<dbReference type="Proteomes" id="UP000008983">
    <property type="component" value="Unassembled WGS sequence"/>
</dbReference>
<dbReference type="FunFam" id="3.30.70.20:FF:000002">
    <property type="entry name" value="NADH-ubiquinone oxidoreductase 75 kDa subunit"/>
    <property type="match status" value="1"/>
</dbReference>
<dbReference type="GO" id="GO:0046872">
    <property type="term" value="F:metal ion binding"/>
    <property type="evidence" value="ECO:0007669"/>
    <property type="project" value="UniProtKB-KW"/>
</dbReference>
<evidence type="ECO:0000256" key="2">
    <source>
        <dbReference type="ARBA" id="ARBA00005404"/>
    </source>
</evidence>